<proteinExistence type="predicted"/>
<dbReference type="AlphaFoldDB" id="A0A8S1N5S5"/>
<sequence length="144" mass="16973">MLSESNYQLQLKSMLNLQNVFMIKPINKNGHDLKILIDYNLQYSHQILNKYIFKTLPCMLNTIPIFNKDNDPTQHGFILQIDQQSTQSIYPIVAIIEINMKRNLQKQKLKKKQESSILLVYPNQGNQHFLQCLQGIYRRLSSTY</sequence>
<keyword evidence="2" id="KW-1185">Reference proteome</keyword>
<protein>
    <submittedName>
        <fullName evidence="1">Uncharacterized protein</fullName>
    </submittedName>
</protein>
<accession>A0A8S1N5S5</accession>
<comment type="caution">
    <text evidence="1">The sequence shown here is derived from an EMBL/GenBank/DDBJ whole genome shotgun (WGS) entry which is preliminary data.</text>
</comment>
<gene>
    <name evidence="1" type="ORF">PSON_ATCC_30995.1.T0480174</name>
</gene>
<reference evidence="1" key="1">
    <citation type="submission" date="2021-01" db="EMBL/GenBank/DDBJ databases">
        <authorList>
            <consortium name="Genoscope - CEA"/>
            <person name="William W."/>
        </authorList>
    </citation>
    <scope>NUCLEOTIDE SEQUENCE</scope>
</reference>
<dbReference type="Proteomes" id="UP000692954">
    <property type="component" value="Unassembled WGS sequence"/>
</dbReference>
<evidence type="ECO:0000313" key="1">
    <source>
        <dbReference type="EMBL" id="CAD8085471.1"/>
    </source>
</evidence>
<name>A0A8S1N5S5_9CILI</name>
<dbReference type="EMBL" id="CAJJDN010000048">
    <property type="protein sequence ID" value="CAD8085471.1"/>
    <property type="molecule type" value="Genomic_DNA"/>
</dbReference>
<organism evidence="1 2">
    <name type="scientific">Paramecium sonneborni</name>
    <dbReference type="NCBI Taxonomy" id="65129"/>
    <lineage>
        <taxon>Eukaryota</taxon>
        <taxon>Sar</taxon>
        <taxon>Alveolata</taxon>
        <taxon>Ciliophora</taxon>
        <taxon>Intramacronucleata</taxon>
        <taxon>Oligohymenophorea</taxon>
        <taxon>Peniculida</taxon>
        <taxon>Parameciidae</taxon>
        <taxon>Paramecium</taxon>
    </lineage>
</organism>
<evidence type="ECO:0000313" key="2">
    <source>
        <dbReference type="Proteomes" id="UP000692954"/>
    </source>
</evidence>